<organism evidence="2 3">
    <name type="scientific">Clostridium thermobutyricum DSM 4928</name>
    <dbReference type="NCBI Taxonomy" id="1121339"/>
    <lineage>
        <taxon>Bacteria</taxon>
        <taxon>Bacillati</taxon>
        <taxon>Bacillota</taxon>
        <taxon>Clostridia</taxon>
        <taxon>Eubacteriales</taxon>
        <taxon>Clostridiaceae</taxon>
        <taxon>Clostridium</taxon>
    </lineage>
</organism>
<dbReference type="AlphaFoldDB" id="A0A1V4SZR1"/>
<feature type="transmembrane region" description="Helical" evidence="1">
    <location>
        <begin position="86"/>
        <end position="105"/>
    </location>
</feature>
<comment type="caution">
    <text evidence="2">The sequence shown here is derived from an EMBL/GenBank/DDBJ whole genome shotgun (WGS) entry which is preliminary data.</text>
</comment>
<evidence type="ECO:0000256" key="1">
    <source>
        <dbReference type="SAM" id="Phobius"/>
    </source>
</evidence>
<gene>
    <name evidence="2" type="ORF">CLTHE_06480</name>
</gene>
<dbReference type="Proteomes" id="UP000191448">
    <property type="component" value="Unassembled WGS sequence"/>
</dbReference>
<evidence type="ECO:0008006" key="4">
    <source>
        <dbReference type="Google" id="ProtNLM"/>
    </source>
</evidence>
<protein>
    <recommendedName>
        <fullName evidence="4">DUF2569 domain-containing protein</fullName>
    </recommendedName>
</protein>
<feature type="transmembrane region" description="Helical" evidence="1">
    <location>
        <begin position="10"/>
        <end position="29"/>
    </location>
</feature>
<reference evidence="2 3" key="1">
    <citation type="submission" date="2016-02" db="EMBL/GenBank/DDBJ databases">
        <title>Genome sequence of Clostridium thermobutyricum DSM 4928.</title>
        <authorList>
            <person name="Poehlein A."/>
            <person name="Daniel R."/>
        </authorList>
    </citation>
    <scope>NUCLEOTIDE SEQUENCE [LARGE SCALE GENOMIC DNA]</scope>
    <source>
        <strain evidence="2 3">DSM 4928</strain>
    </source>
</reference>
<keyword evidence="1" id="KW-0812">Transmembrane</keyword>
<keyword evidence="1" id="KW-0472">Membrane</keyword>
<evidence type="ECO:0000313" key="3">
    <source>
        <dbReference type="Proteomes" id="UP000191448"/>
    </source>
</evidence>
<evidence type="ECO:0000313" key="2">
    <source>
        <dbReference type="EMBL" id="OPX49551.1"/>
    </source>
</evidence>
<proteinExistence type="predicted"/>
<keyword evidence="1" id="KW-1133">Transmembrane helix</keyword>
<sequence>MNIFIKKSKIFWLCVFPFLSILGSIYSIFDPNWGPPLQTFSNSNTTGSLINLFFSLFITILLYSIYLYIGIVFFRKRIYISYKILAFINFFWFGLNTIALLYFTFLNMPSTTKPISFFSNAILYSVIIVFQIIDIYLLVTYNNNQKNLITTHS</sequence>
<feature type="transmembrane region" description="Helical" evidence="1">
    <location>
        <begin position="117"/>
        <end position="139"/>
    </location>
</feature>
<feature type="transmembrane region" description="Helical" evidence="1">
    <location>
        <begin position="49"/>
        <end position="74"/>
    </location>
</feature>
<dbReference type="EMBL" id="LTAY01000023">
    <property type="protein sequence ID" value="OPX49551.1"/>
    <property type="molecule type" value="Genomic_DNA"/>
</dbReference>
<name>A0A1V4SZR1_9CLOT</name>
<accession>A0A1V4SZR1</accession>